<dbReference type="SUPFAM" id="SSF89447">
    <property type="entry name" value="AbrB/MazE/MraZ-like"/>
    <property type="match status" value="1"/>
</dbReference>
<evidence type="ECO:0000313" key="2">
    <source>
        <dbReference type="Proteomes" id="UP000752012"/>
    </source>
</evidence>
<dbReference type="Gene3D" id="2.10.260.10">
    <property type="match status" value="1"/>
</dbReference>
<reference evidence="1 2" key="1">
    <citation type="submission" date="2020-03" db="EMBL/GenBank/DDBJ databases">
        <title>Assessment of the enzymatic potential of alkaline-tolerant lipase obtained from Bacillus luteus H11 (technogenic soil) for the bioremediation of saline soils contaminated with petroleum substances.</title>
        <authorList>
            <person name="Kalwasinska A."/>
        </authorList>
    </citation>
    <scope>NUCLEOTIDE SEQUENCE [LARGE SCALE GENOMIC DNA]</scope>
    <source>
        <strain evidence="1 2">H11</strain>
    </source>
</reference>
<dbReference type="Proteomes" id="UP000752012">
    <property type="component" value="Unassembled WGS sequence"/>
</dbReference>
<organism evidence="1 2">
    <name type="scientific">Alkalicoccus luteus</name>
    <dbReference type="NCBI Taxonomy" id="1237094"/>
    <lineage>
        <taxon>Bacteria</taxon>
        <taxon>Bacillati</taxon>
        <taxon>Bacillota</taxon>
        <taxon>Bacilli</taxon>
        <taxon>Bacillales</taxon>
        <taxon>Bacillaceae</taxon>
        <taxon>Alkalicoccus</taxon>
    </lineage>
</organism>
<dbReference type="InterPro" id="IPR037914">
    <property type="entry name" value="SpoVT-AbrB_sf"/>
</dbReference>
<dbReference type="EMBL" id="JAATHJ010000047">
    <property type="protein sequence ID" value="NJP39312.1"/>
    <property type="molecule type" value="Genomic_DNA"/>
</dbReference>
<keyword evidence="1" id="KW-0238">DNA-binding</keyword>
<proteinExistence type="predicted"/>
<dbReference type="RefSeq" id="WP_168009611.1">
    <property type="nucleotide sequence ID" value="NZ_JAATHJ010000047.1"/>
</dbReference>
<name>A0A969PRZ6_9BACI</name>
<dbReference type="AlphaFoldDB" id="A0A969PRZ6"/>
<dbReference type="GO" id="GO:0003677">
    <property type="term" value="F:DNA binding"/>
    <property type="evidence" value="ECO:0007669"/>
    <property type="project" value="UniProtKB-KW"/>
</dbReference>
<accession>A0A969PRZ6</accession>
<protein>
    <submittedName>
        <fullName evidence="1">AbrB/MazE/SpoVT family DNA-binding domain-containing protein</fullName>
    </submittedName>
</protein>
<keyword evidence="2" id="KW-1185">Reference proteome</keyword>
<evidence type="ECO:0000313" key="1">
    <source>
        <dbReference type="EMBL" id="NJP39312.1"/>
    </source>
</evidence>
<comment type="caution">
    <text evidence="1">The sequence shown here is derived from an EMBL/GenBank/DDBJ whole genome shotgun (WGS) entry which is preliminary data.</text>
</comment>
<gene>
    <name evidence="1" type="ORF">HCN83_17210</name>
</gene>
<sequence length="88" mass="10167">MSEKLHRRKVIQFNNSSVLGIPAEIRKRLNIQKGESFDVEYDEVNEVITYKRVKPPAKLPEGVRPGVVSAMDRVMGRYDNALRNLKNR</sequence>